<name>A0A1H7ZES1_9RHOB</name>
<dbReference type="RefSeq" id="WP_091296268.1">
    <property type="nucleotide sequence ID" value="NZ_FOCE01000001.1"/>
</dbReference>
<evidence type="ECO:0000256" key="7">
    <source>
        <dbReference type="PROSITE-ProRule" id="PRU01373"/>
    </source>
</evidence>
<reference evidence="9 10" key="1">
    <citation type="submission" date="2016-10" db="EMBL/GenBank/DDBJ databases">
        <authorList>
            <person name="de Groot N.N."/>
        </authorList>
    </citation>
    <scope>NUCLEOTIDE SEQUENCE [LARGE SCALE GENOMIC DNA]</scope>
    <source>
        <strain evidence="9 10">DSM 3857</strain>
    </source>
</reference>
<evidence type="ECO:0000256" key="5">
    <source>
        <dbReference type="ARBA" id="ARBA00022984"/>
    </source>
</evidence>
<evidence type="ECO:0000256" key="3">
    <source>
        <dbReference type="ARBA" id="ARBA00022679"/>
    </source>
</evidence>
<evidence type="ECO:0000313" key="9">
    <source>
        <dbReference type="EMBL" id="SEM56785.1"/>
    </source>
</evidence>
<dbReference type="GO" id="GO:0008360">
    <property type="term" value="P:regulation of cell shape"/>
    <property type="evidence" value="ECO:0007669"/>
    <property type="project" value="UniProtKB-UniRule"/>
</dbReference>
<feature type="domain" description="L,D-TPase catalytic" evidence="8">
    <location>
        <begin position="47"/>
        <end position="181"/>
    </location>
</feature>
<dbReference type="CDD" id="cd16913">
    <property type="entry name" value="YkuD_like"/>
    <property type="match status" value="1"/>
</dbReference>
<evidence type="ECO:0000256" key="6">
    <source>
        <dbReference type="ARBA" id="ARBA00023316"/>
    </source>
</evidence>
<organism evidence="9 10">
    <name type="scientific">Gemmobacter aquatilis</name>
    <dbReference type="NCBI Taxonomy" id="933059"/>
    <lineage>
        <taxon>Bacteria</taxon>
        <taxon>Pseudomonadati</taxon>
        <taxon>Pseudomonadota</taxon>
        <taxon>Alphaproteobacteria</taxon>
        <taxon>Rhodobacterales</taxon>
        <taxon>Paracoccaceae</taxon>
        <taxon>Gemmobacter</taxon>
    </lineage>
</organism>
<dbReference type="GO" id="GO:0071555">
    <property type="term" value="P:cell wall organization"/>
    <property type="evidence" value="ECO:0007669"/>
    <property type="project" value="UniProtKB-UniRule"/>
</dbReference>
<dbReference type="OrthoDB" id="9809748at2"/>
<keyword evidence="5 7" id="KW-0573">Peptidoglycan synthesis</keyword>
<dbReference type="SUPFAM" id="SSF141523">
    <property type="entry name" value="L,D-transpeptidase catalytic domain-like"/>
    <property type="match status" value="1"/>
</dbReference>
<evidence type="ECO:0000256" key="1">
    <source>
        <dbReference type="ARBA" id="ARBA00004752"/>
    </source>
</evidence>
<feature type="active site" description="Nucleophile" evidence="7">
    <location>
        <position position="157"/>
    </location>
</feature>
<dbReference type="PROSITE" id="PS52029">
    <property type="entry name" value="LD_TPASE"/>
    <property type="match status" value="1"/>
</dbReference>
<evidence type="ECO:0000256" key="2">
    <source>
        <dbReference type="ARBA" id="ARBA00005992"/>
    </source>
</evidence>
<gene>
    <name evidence="9" type="ORF">SAMN04488103_101501</name>
</gene>
<keyword evidence="3" id="KW-0808">Transferase</keyword>
<dbReference type="GO" id="GO:0009252">
    <property type="term" value="P:peptidoglycan biosynthetic process"/>
    <property type="evidence" value="ECO:0007669"/>
    <property type="project" value="UniProtKB-UniPathway"/>
</dbReference>
<keyword evidence="4 7" id="KW-0133">Cell shape</keyword>
<dbReference type="STRING" id="933059.SAMN04488103_101501"/>
<protein>
    <submittedName>
        <fullName evidence="9">L,D-transpeptidase catalytic domain</fullName>
    </submittedName>
</protein>
<keyword evidence="6 7" id="KW-0961">Cell wall biogenesis/degradation</keyword>
<comment type="pathway">
    <text evidence="1 7">Cell wall biogenesis; peptidoglycan biosynthesis.</text>
</comment>
<dbReference type="InterPro" id="IPR005490">
    <property type="entry name" value="LD_TPept_cat_dom"/>
</dbReference>
<accession>A0A1H7ZES1</accession>
<dbReference type="UniPathway" id="UPA00219"/>
<sequence length="182" mass="19885">MRRLARLFSALTLLALLAAVAVLIWPRPQPALPPSPPPITALIGPVDHILVEKAARRMTVFRDGTALKTYRIALGFAPQGDKQRQGDGRTPEGRFRIDRRNDSSAYHLSLGLDYPQPTHITRARAGGYSPGGDIFIHGQPNVLFGKAPLRHDWTAGCIAVSNPEIEELWSAVALGTTVEIRP</sequence>
<dbReference type="GO" id="GO:0004180">
    <property type="term" value="F:carboxypeptidase activity"/>
    <property type="evidence" value="ECO:0007669"/>
    <property type="project" value="UniProtKB-ARBA"/>
</dbReference>
<dbReference type="AlphaFoldDB" id="A0A1H7ZES1"/>
<proteinExistence type="inferred from homology"/>
<dbReference type="Pfam" id="PF03734">
    <property type="entry name" value="YkuD"/>
    <property type="match status" value="1"/>
</dbReference>
<feature type="active site" description="Proton donor/acceptor" evidence="7">
    <location>
        <position position="137"/>
    </location>
</feature>
<comment type="similarity">
    <text evidence="2">Belongs to the YkuD family.</text>
</comment>
<evidence type="ECO:0000313" key="10">
    <source>
        <dbReference type="Proteomes" id="UP000198761"/>
    </source>
</evidence>
<dbReference type="PANTHER" id="PTHR36699">
    <property type="entry name" value="LD-TRANSPEPTIDASE"/>
    <property type="match status" value="1"/>
</dbReference>
<keyword evidence="10" id="KW-1185">Reference proteome</keyword>
<dbReference type="EMBL" id="FOCE01000001">
    <property type="protein sequence ID" value="SEM56785.1"/>
    <property type="molecule type" value="Genomic_DNA"/>
</dbReference>
<dbReference type="PANTHER" id="PTHR36699:SF1">
    <property type="entry name" value="L,D-TRANSPEPTIDASE YAFK-RELATED"/>
    <property type="match status" value="1"/>
</dbReference>
<dbReference type="InterPro" id="IPR038063">
    <property type="entry name" value="Transpep_catalytic_dom"/>
</dbReference>
<evidence type="ECO:0000259" key="8">
    <source>
        <dbReference type="PROSITE" id="PS52029"/>
    </source>
</evidence>
<evidence type="ECO:0000256" key="4">
    <source>
        <dbReference type="ARBA" id="ARBA00022960"/>
    </source>
</evidence>
<dbReference type="GO" id="GO:0016740">
    <property type="term" value="F:transferase activity"/>
    <property type="evidence" value="ECO:0007669"/>
    <property type="project" value="UniProtKB-KW"/>
</dbReference>
<dbReference type="Gene3D" id="2.40.440.10">
    <property type="entry name" value="L,D-transpeptidase catalytic domain-like"/>
    <property type="match status" value="1"/>
</dbReference>
<dbReference type="Proteomes" id="UP000198761">
    <property type="component" value="Unassembled WGS sequence"/>
</dbReference>